<keyword evidence="4" id="KW-1133">Transmembrane helix</keyword>
<evidence type="ECO:0000256" key="4">
    <source>
        <dbReference type="SAM" id="Phobius"/>
    </source>
</evidence>
<gene>
    <name evidence="6" type="ORF">GCM10010982_13480</name>
</gene>
<dbReference type="Pfam" id="PF12833">
    <property type="entry name" value="HTH_18"/>
    <property type="match status" value="1"/>
</dbReference>
<feature type="transmembrane region" description="Helical" evidence="4">
    <location>
        <begin position="126"/>
        <end position="144"/>
    </location>
</feature>
<keyword evidence="4" id="KW-0472">Membrane</keyword>
<dbReference type="PANTHER" id="PTHR43280">
    <property type="entry name" value="ARAC-FAMILY TRANSCRIPTIONAL REGULATOR"/>
    <property type="match status" value="1"/>
</dbReference>
<sequence>MTIQLLFFFSALGVFNALLLVGYLLSKAHRSQSDELLGGLLLMLSIRVGKSVFFYFSPDLAKVFLQIGLSACLLIGPFLYLYCQSISHQAPLPKSRWLHVLVPLSAILIIGVLYPYQTHAPLWGDVLYKVVNYVWLFYLLLSLRHVSPLLQQVRQKPLDLSNPQTLCLSVWLGTAVIWLAYFTGAYTSYISGALSFSLILYLSIMMAVLARRERQQHRYQDKKIPHDDAAAMLVRLNQLMHDEQLFLNPNLTLAQLAKRLGTNTSRLSQFVNDNLAMSFPHYLNEKRIEHAKSLLLSDASLSAEDIADASGYNSLSTFYSAFKKFTGTTPAKFRQLTPAKASKA</sequence>
<feature type="transmembrane region" description="Helical" evidence="4">
    <location>
        <begin position="165"/>
        <end position="183"/>
    </location>
</feature>
<evidence type="ECO:0000313" key="6">
    <source>
        <dbReference type="EMBL" id="GGO67316.1"/>
    </source>
</evidence>
<keyword evidence="3" id="KW-0804">Transcription</keyword>
<dbReference type="AlphaFoldDB" id="A0A918DI00"/>
<dbReference type="Gene3D" id="1.10.10.60">
    <property type="entry name" value="Homeodomain-like"/>
    <property type="match status" value="2"/>
</dbReference>
<reference evidence="6" key="1">
    <citation type="journal article" date="2014" name="Int. J. Syst. Evol. Microbiol.">
        <title>Complete genome sequence of Corynebacterium casei LMG S-19264T (=DSM 44701T), isolated from a smear-ripened cheese.</title>
        <authorList>
            <consortium name="US DOE Joint Genome Institute (JGI-PGF)"/>
            <person name="Walter F."/>
            <person name="Albersmeier A."/>
            <person name="Kalinowski J."/>
            <person name="Ruckert C."/>
        </authorList>
    </citation>
    <scope>NUCLEOTIDE SEQUENCE</scope>
    <source>
        <strain evidence="6">CGMCC 1.7086</strain>
    </source>
</reference>
<dbReference type="Proteomes" id="UP000606935">
    <property type="component" value="Unassembled WGS sequence"/>
</dbReference>
<accession>A0A918DI00</accession>
<feature type="transmembrane region" description="Helical" evidence="4">
    <location>
        <begin position="37"/>
        <end position="57"/>
    </location>
</feature>
<feature type="transmembrane region" description="Helical" evidence="4">
    <location>
        <begin position="95"/>
        <end position="114"/>
    </location>
</feature>
<keyword evidence="7" id="KW-1185">Reference proteome</keyword>
<dbReference type="PROSITE" id="PS01124">
    <property type="entry name" value="HTH_ARAC_FAMILY_2"/>
    <property type="match status" value="1"/>
</dbReference>
<name>A0A918DI00_9ALTE</name>
<keyword evidence="2" id="KW-0238">DNA-binding</keyword>
<evidence type="ECO:0000256" key="3">
    <source>
        <dbReference type="ARBA" id="ARBA00023163"/>
    </source>
</evidence>
<keyword evidence="4" id="KW-0812">Transmembrane</keyword>
<feature type="transmembrane region" description="Helical" evidence="4">
    <location>
        <begin position="63"/>
        <end position="83"/>
    </location>
</feature>
<dbReference type="GO" id="GO:0043565">
    <property type="term" value="F:sequence-specific DNA binding"/>
    <property type="evidence" value="ECO:0007669"/>
    <property type="project" value="InterPro"/>
</dbReference>
<dbReference type="RefSeq" id="WP_188692200.1">
    <property type="nucleotide sequence ID" value="NZ_BMLS01000002.1"/>
</dbReference>
<proteinExistence type="predicted"/>
<evidence type="ECO:0000259" key="5">
    <source>
        <dbReference type="PROSITE" id="PS01124"/>
    </source>
</evidence>
<dbReference type="SMART" id="SM00342">
    <property type="entry name" value="HTH_ARAC"/>
    <property type="match status" value="1"/>
</dbReference>
<protein>
    <recommendedName>
        <fullName evidence="5">HTH araC/xylS-type domain-containing protein</fullName>
    </recommendedName>
</protein>
<comment type="caution">
    <text evidence="6">The sequence shown here is derived from an EMBL/GenBank/DDBJ whole genome shotgun (WGS) entry which is preliminary data.</text>
</comment>
<evidence type="ECO:0000256" key="1">
    <source>
        <dbReference type="ARBA" id="ARBA00023015"/>
    </source>
</evidence>
<dbReference type="InterPro" id="IPR009057">
    <property type="entry name" value="Homeodomain-like_sf"/>
</dbReference>
<organism evidence="6 7">
    <name type="scientific">Bowmanella pacifica</name>
    <dbReference type="NCBI Taxonomy" id="502051"/>
    <lineage>
        <taxon>Bacteria</taxon>
        <taxon>Pseudomonadati</taxon>
        <taxon>Pseudomonadota</taxon>
        <taxon>Gammaproteobacteria</taxon>
        <taxon>Alteromonadales</taxon>
        <taxon>Alteromonadaceae</taxon>
        <taxon>Bowmanella</taxon>
    </lineage>
</organism>
<dbReference type="GO" id="GO:0003700">
    <property type="term" value="F:DNA-binding transcription factor activity"/>
    <property type="evidence" value="ECO:0007669"/>
    <property type="project" value="InterPro"/>
</dbReference>
<dbReference type="SUPFAM" id="SSF46689">
    <property type="entry name" value="Homeodomain-like"/>
    <property type="match status" value="1"/>
</dbReference>
<dbReference type="EMBL" id="BMLS01000002">
    <property type="protein sequence ID" value="GGO67316.1"/>
    <property type="molecule type" value="Genomic_DNA"/>
</dbReference>
<keyword evidence="1" id="KW-0805">Transcription regulation</keyword>
<feature type="transmembrane region" description="Helical" evidence="4">
    <location>
        <begin position="189"/>
        <end position="210"/>
    </location>
</feature>
<evidence type="ECO:0000313" key="7">
    <source>
        <dbReference type="Proteomes" id="UP000606935"/>
    </source>
</evidence>
<feature type="domain" description="HTH araC/xylS-type" evidence="5">
    <location>
        <begin position="237"/>
        <end position="336"/>
    </location>
</feature>
<dbReference type="InterPro" id="IPR018060">
    <property type="entry name" value="HTH_AraC"/>
</dbReference>
<reference evidence="6" key="2">
    <citation type="submission" date="2020-09" db="EMBL/GenBank/DDBJ databases">
        <authorList>
            <person name="Sun Q."/>
            <person name="Zhou Y."/>
        </authorList>
    </citation>
    <scope>NUCLEOTIDE SEQUENCE</scope>
    <source>
        <strain evidence="6">CGMCC 1.7086</strain>
    </source>
</reference>
<feature type="transmembrane region" description="Helical" evidence="4">
    <location>
        <begin position="6"/>
        <end position="25"/>
    </location>
</feature>
<dbReference type="PANTHER" id="PTHR43280:SF29">
    <property type="entry name" value="ARAC-FAMILY TRANSCRIPTIONAL REGULATOR"/>
    <property type="match status" value="1"/>
</dbReference>
<evidence type="ECO:0000256" key="2">
    <source>
        <dbReference type="ARBA" id="ARBA00023125"/>
    </source>
</evidence>